<feature type="compositionally biased region" description="Basic and acidic residues" evidence="1">
    <location>
        <begin position="147"/>
        <end position="158"/>
    </location>
</feature>
<keyword evidence="3" id="KW-1185">Reference proteome</keyword>
<reference evidence="2" key="1">
    <citation type="journal article" date="2020" name="Fungal Divers.">
        <title>Resolving the Mortierellaceae phylogeny through synthesis of multi-gene phylogenetics and phylogenomics.</title>
        <authorList>
            <person name="Vandepol N."/>
            <person name="Liber J."/>
            <person name="Desiro A."/>
            <person name="Na H."/>
            <person name="Kennedy M."/>
            <person name="Barry K."/>
            <person name="Grigoriev I.V."/>
            <person name="Miller A.N."/>
            <person name="O'Donnell K."/>
            <person name="Stajich J.E."/>
            <person name="Bonito G."/>
        </authorList>
    </citation>
    <scope>NUCLEOTIDE SEQUENCE</scope>
    <source>
        <strain evidence="2">KOD1015</strain>
    </source>
</reference>
<evidence type="ECO:0000313" key="2">
    <source>
        <dbReference type="EMBL" id="KAF9577532.1"/>
    </source>
</evidence>
<gene>
    <name evidence="2" type="ORF">BGW38_007199</name>
</gene>
<organism evidence="2 3">
    <name type="scientific">Lunasporangiospora selenospora</name>
    <dbReference type="NCBI Taxonomy" id="979761"/>
    <lineage>
        <taxon>Eukaryota</taxon>
        <taxon>Fungi</taxon>
        <taxon>Fungi incertae sedis</taxon>
        <taxon>Mucoromycota</taxon>
        <taxon>Mortierellomycotina</taxon>
        <taxon>Mortierellomycetes</taxon>
        <taxon>Mortierellales</taxon>
        <taxon>Mortierellaceae</taxon>
        <taxon>Lunasporangiospora</taxon>
    </lineage>
</organism>
<proteinExistence type="predicted"/>
<feature type="compositionally biased region" description="Polar residues" evidence="1">
    <location>
        <begin position="113"/>
        <end position="127"/>
    </location>
</feature>
<feature type="region of interest" description="Disordered" evidence="1">
    <location>
        <begin position="113"/>
        <end position="165"/>
    </location>
</feature>
<dbReference type="Proteomes" id="UP000780801">
    <property type="component" value="Unassembled WGS sequence"/>
</dbReference>
<evidence type="ECO:0000313" key="3">
    <source>
        <dbReference type="Proteomes" id="UP000780801"/>
    </source>
</evidence>
<evidence type="ECO:0000256" key="1">
    <source>
        <dbReference type="SAM" id="MobiDB-lite"/>
    </source>
</evidence>
<comment type="caution">
    <text evidence="2">The sequence shown here is derived from an EMBL/GenBank/DDBJ whole genome shotgun (WGS) entry which is preliminary data.</text>
</comment>
<dbReference type="EMBL" id="JAABOA010004701">
    <property type="protein sequence ID" value="KAF9577532.1"/>
    <property type="molecule type" value="Genomic_DNA"/>
</dbReference>
<dbReference type="OrthoDB" id="2439449at2759"/>
<sequence length="521" mass="58994">MAQQQPEHVKIKRAVPLTLSLSNAPDGIHDYFLETPYYDWSATSFCRRRVLDIPLPRAFEVAASFLQNAELIRGVRELHGVIRSTAKLLSKTDRASIIRVWNAVSLEQTRSFDESNQFGGTETSRCGDNSDEDCALSDETQNSTSNKKVEGEFPKARISDNSSQSKFIPDDEYRTEKIKWIEGPGTSSSQLGTTHLWIDKEFNISERLVEWRDNAMRALDILEDADLLVLRNFIYSPRIVQDVLSIGQWTEAISRWGSLYPYPFSVNDVVDIYTFSVAVQSRSTYQDAMRVASTLTQARPMTSILSNYIRTGEFWSVSKHDQLFSKPVDKDTFITNAIKPVMSGLFGDLPHINLHWTRSEIKCGDEYNNEEKLYPDFHIYIKDQSIVLLEAKPPGGTATEYMEDRRKLFDEMKLAVDGLLQRGIDEPVVGFLVTGYHVEVFAMKLEFEACYLPVDLGSFDLVGSRFQFGNLMAAAKPLLTARSCVSRTITALTGVKKEAIKSTWTRGSYHTKPLIVNPQRG</sequence>
<protein>
    <submittedName>
        <fullName evidence="2">Uncharacterized protein</fullName>
    </submittedName>
</protein>
<name>A0A9P6FLQ1_9FUNG</name>
<dbReference type="AlphaFoldDB" id="A0A9P6FLQ1"/>
<accession>A0A9P6FLQ1</accession>